<organism evidence="1 2">
    <name type="scientific">Cupriavidus agavae</name>
    <dbReference type="NCBI Taxonomy" id="1001822"/>
    <lineage>
        <taxon>Bacteria</taxon>
        <taxon>Pseudomonadati</taxon>
        <taxon>Pseudomonadota</taxon>
        <taxon>Betaproteobacteria</taxon>
        <taxon>Burkholderiales</taxon>
        <taxon>Burkholderiaceae</taxon>
        <taxon>Cupriavidus</taxon>
    </lineage>
</organism>
<evidence type="ECO:0000313" key="2">
    <source>
        <dbReference type="Proteomes" id="UP000291078"/>
    </source>
</evidence>
<dbReference type="EMBL" id="SGXM01000010">
    <property type="protein sequence ID" value="RZT30867.1"/>
    <property type="molecule type" value="Genomic_DNA"/>
</dbReference>
<dbReference type="NCBIfam" id="TIGR03347">
    <property type="entry name" value="VI_chp_1"/>
    <property type="match status" value="1"/>
</dbReference>
<protein>
    <submittedName>
        <fullName evidence="1">Type VI secretion system protein ImpH</fullName>
    </submittedName>
</protein>
<dbReference type="Pfam" id="PF06996">
    <property type="entry name" value="T6SS_TssG"/>
    <property type="match status" value="1"/>
</dbReference>
<dbReference type="PANTHER" id="PTHR35564:SF3">
    <property type="entry name" value="TYPE VI SECRETION SYSTEM BASEPLATE SUBUNIT TSSG"/>
    <property type="match status" value="1"/>
</dbReference>
<dbReference type="PANTHER" id="PTHR35564">
    <property type="match status" value="1"/>
</dbReference>
<comment type="caution">
    <text evidence="1">The sequence shown here is derived from an EMBL/GenBank/DDBJ whole genome shotgun (WGS) entry which is preliminary data.</text>
</comment>
<gene>
    <name evidence="1" type="ORF">EV147_4715</name>
</gene>
<reference evidence="1 2" key="1">
    <citation type="journal article" date="2015" name="Stand. Genomic Sci.">
        <title>Genomic Encyclopedia of Bacterial and Archaeal Type Strains, Phase III: the genomes of soil and plant-associated and newly described type strains.</title>
        <authorList>
            <person name="Whitman W.B."/>
            <person name="Woyke T."/>
            <person name="Klenk H.P."/>
            <person name="Zhou Y."/>
            <person name="Lilburn T.G."/>
            <person name="Beck B.J."/>
            <person name="De Vos P."/>
            <person name="Vandamme P."/>
            <person name="Eisen J.A."/>
            <person name="Garrity G."/>
            <person name="Hugenholtz P."/>
            <person name="Kyrpides N.C."/>
        </authorList>
    </citation>
    <scope>NUCLEOTIDE SEQUENCE [LARGE SCALE GENOMIC DNA]</scope>
    <source>
        <strain evidence="1 2">ASC-9842</strain>
    </source>
</reference>
<dbReference type="Proteomes" id="UP000291078">
    <property type="component" value="Unassembled WGS sequence"/>
</dbReference>
<accession>A0A4Q7RE50</accession>
<name>A0A4Q7RE50_9BURK</name>
<evidence type="ECO:0000313" key="1">
    <source>
        <dbReference type="EMBL" id="RZT30867.1"/>
    </source>
</evidence>
<proteinExistence type="predicted"/>
<dbReference type="InterPro" id="IPR010732">
    <property type="entry name" value="T6SS_TssG-like"/>
</dbReference>
<sequence length="347" mass="37468">MSTGTPRKAPPLLPALLVQAPQMNVLRFCELMELAAPGRPPLGTTDSPADEAVRFRSSGRLGFPGHEIEAVETDPDMPGAPPVVRTTFLGLYGVDARMPSYFIDEIAQRRDGAEPLAAFLDLFHHRIVTQFYRVARKYRYPAGFRAGGKDEVSGHLLSLLGLGFGRPTGGQAVSTRKLLSMLGLASQRTRTAEGLAGVLRHAVPDSGVAVEEFHPVWIPVERGASAPLGENCVLGRGFFDRANAVRIVITPSRRESVLGLMPGRAAHGELMALLRFYLGHTAHAFLEMHVPRALMPAPVLNSGDVGLGYTAQLRPSGAEESDEDHTITRVRLGTWRGVAPSGRPAQH</sequence>
<dbReference type="AlphaFoldDB" id="A0A4Q7RE50"/>
<keyword evidence="2" id="KW-1185">Reference proteome</keyword>